<evidence type="ECO:0000313" key="1">
    <source>
        <dbReference type="EMBL" id="CAK9261031.1"/>
    </source>
</evidence>
<protein>
    <submittedName>
        <fullName evidence="1">Uncharacterized protein</fullName>
    </submittedName>
</protein>
<reference evidence="1" key="1">
    <citation type="submission" date="2024-02" db="EMBL/GenBank/DDBJ databases">
        <authorList>
            <consortium name="ELIXIR-Norway"/>
            <consortium name="Elixir Norway"/>
        </authorList>
    </citation>
    <scope>NUCLEOTIDE SEQUENCE</scope>
</reference>
<dbReference type="Proteomes" id="UP001497444">
    <property type="component" value="Chromosome 13"/>
</dbReference>
<name>A0ABP0W469_9BRYO</name>
<accession>A0ABP0W469</accession>
<evidence type="ECO:0000313" key="2">
    <source>
        <dbReference type="Proteomes" id="UP001497444"/>
    </source>
</evidence>
<dbReference type="EMBL" id="OZ020108">
    <property type="protein sequence ID" value="CAK9261031.1"/>
    <property type="molecule type" value="Genomic_DNA"/>
</dbReference>
<proteinExistence type="predicted"/>
<keyword evidence="2" id="KW-1185">Reference proteome</keyword>
<gene>
    <name evidence="1" type="ORF">CSSPJE1EN1_LOCUS6509</name>
</gene>
<sequence length="51" mass="5980">MLYKLQHSYAYRKSDFQHAKGPDILCILHYPFQFCVSSCVILSAFCSPFFQ</sequence>
<organism evidence="1 2">
    <name type="scientific">Sphagnum jensenii</name>
    <dbReference type="NCBI Taxonomy" id="128206"/>
    <lineage>
        <taxon>Eukaryota</taxon>
        <taxon>Viridiplantae</taxon>
        <taxon>Streptophyta</taxon>
        <taxon>Embryophyta</taxon>
        <taxon>Bryophyta</taxon>
        <taxon>Sphagnophytina</taxon>
        <taxon>Sphagnopsida</taxon>
        <taxon>Sphagnales</taxon>
        <taxon>Sphagnaceae</taxon>
        <taxon>Sphagnum</taxon>
    </lineage>
</organism>